<evidence type="ECO:0000313" key="2">
    <source>
        <dbReference type="Proteomes" id="UP001057402"/>
    </source>
</evidence>
<proteinExistence type="predicted"/>
<evidence type="ECO:0000313" key="1">
    <source>
        <dbReference type="EMBL" id="KAI4366569.1"/>
    </source>
</evidence>
<accession>A0ACB9QJ41</accession>
<dbReference type="Proteomes" id="UP001057402">
    <property type="component" value="Chromosome 6"/>
</dbReference>
<reference evidence="2" key="1">
    <citation type="journal article" date="2023" name="Front. Plant Sci.">
        <title>Chromosomal-level genome assembly of Melastoma candidum provides insights into trichome evolution.</title>
        <authorList>
            <person name="Zhong Y."/>
            <person name="Wu W."/>
            <person name="Sun C."/>
            <person name="Zou P."/>
            <person name="Liu Y."/>
            <person name="Dai S."/>
            <person name="Zhou R."/>
        </authorList>
    </citation>
    <scope>NUCLEOTIDE SEQUENCE [LARGE SCALE GENOMIC DNA]</scope>
</reference>
<sequence length="214" mass="24912">MYLHIDVEQDDVAAYFLADDIIIGLRPFRKRTFLAPHERLKWEYIVRREQKNIVELIKKIAITQESSYLGFQEMMKLLILRNSWRALLLAHVPTAKAATYPFEVVRLQLQDQAIKLSAFATLVKIVKRGGVPALYAGLVPSLLQVWPCKYNTRHFFLERKIPSSQHDICLVLLHSAAISYFVYELKKLECFAAGHRHLRMYGYHDFVQESYSNG</sequence>
<dbReference type="EMBL" id="CM042885">
    <property type="protein sequence ID" value="KAI4366569.1"/>
    <property type="molecule type" value="Genomic_DNA"/>
</dbReference>
<name>A0ACB9QJ41_9MYRT</name>
<organism evidence="1 2">
    <name type="scientific">Melastoma candidum</name>
    <dbReference type="NCBI Taxonomy" id="119954"/>
    <lineage>
        <taxon>Eukaryota</taxon>
        <taxon>Viridiplantae</taxon>
        <taxon>Streptophyta</taxon>
        <taxon>Embryophyta</taxon>
        <taxon>Tracheophyta</taxon>
        <taxon>Spermatophyta</taxon>
        <taxon>Magnoliopsida</taxon>
        <taxon>eudicotyledons</taxon>
        <taxon>Gunneridae</taxon>
        <taxon>Pentapetalae</taxon>
        <taxon>rosids</taxon>
        <taxon>malvids</taxon>
        <taxon>Myrtales</taxon>
        <taxon>Melastomataceae</taxon>
        <taxon>Melastomatoideae</taxon>
        <taxon>Melastomateae</taxon>
        <taxon>Melastoma</taxon>
    </lineage>
</organism>
<protein>
    <submittedName>
        <fullName evidence="1">Uncharacterized protein</fullName>
    </submittedName>
</protein>
<comment type="caution">
    <text evidence="1">The sequence shown here is derived from an EMBL/GenBank/DDBJ whole genome shotgun (WGS) entry which is preliminary data.</text>
</comment>
<keyword evidence="2" id="KW-1185">Reference proteome</keyword>
<gene>
    <name evidence="1" type="ORF">MLD38_022430</name>
</gene>